<evidence type="ECO:0000259" key="1">
    <source>
        <dbReference type="Pfam" id="PF01636"/>
    </source>
</evidence>
<evidence type="ECO:0000313" key="2">
    <source>
        <dbReference type="EMBL" id="KAH6871037.1"/>
    </source>
</evidence>
<name>A0A9P9AK50_9HYPO</name>
<feature type="non-terminal residue" evidence="2">
    <location>
        <position position="180"/>
    </location>
</feature>
<feature type="domain" description="Aminoglycoside phosphotransferase" evidence="1">
    <location>
        <begin position="27"/>
        <end position="164"/>
    </location>
</feature>
<dbReference type="InterPro" id="IPR011009">
    <property type="entry name" value="Kinase-like_dom_sf"/>
</dbReference>
<sequence>TFRKEAESFRLRREAEAMSYVRSHTSVPVASIFDEDEAWPATTEIVRARMISELQSYLNQLHRLRPTGPSWVGSCSGRPAYDHRPNNRSECDPFKSIAEFHDCLVAPGKRCPRPGWVAKYRNKLPDDHDIVFAHADISWENILVDPTTASVTGIVDLEMAGFWPEWCEYREALFGARSEK</sequence>
<accession>A0A9P9AK50</accession>
<reference evidence="2 3" key="1">
    <citation type="journal article" date="2021" name="Nat. Commun.">
        <title>Genetic determinants of endophytism in the Arabidopsis root mycobiome.</title>
        <authorList>
            <person name="Mesny F."/>
            <person name="Miyauchi S."/>
            <person name="Thiergart T."/>
            <person name="Pickel B."/>
            <person name="Atanasova L."/>
            <person name="Karlsson M."/>
            <person name="Huettel B."/>
            <person name="Barry K.W."/>
            <person name="Haridas S."/>
            <person name="Chen C."/>
            <person name="Bauer D."/>
            <person name="Andreopoulos W."/>
            <person name="Pangilinan J."/>
            <person name="LaButti K."/>
            <person name="Riley R."/>
            <person name="Lipzen A."/>
            <person name="Clum A."/>
            <person name="Drula E."/>
            <person name="Henrissat B."/>
            <person name="Kohler A."/>
            <person name="Grigoriev I.V."/>
            <person name="Martin F.M."/>
            <person name="Hacquard S."/>
        </authorList>
    </citation>
    <scope>NUCLEOTIDE SEQUENCE [LARGE SCALE GENOMIC DNA]</scope>
    <source>
        <strain evidence="2 3">MPI-CAGE-CH-0241</strain>
    </source>
</reference>
<gene>
    <name evidence="2" type="ORF">B0T10DRAFT_417749</name>
</gene>
<dbReference type="Gene3D" id="3.90.1200.10">
    <property type="match status" value="1"/>
</dbReference>
<dbReference type="AlphaFoldDB" id="A0A9P9AK50"/>
<dbReference type="EMBL" id="JAGPYM010000060">
    <property type="protein sequence ID" value="KAH6871037.1"/>
    <property type="molecule type" value="Genomic_DNA"/>
</dbReference>
<dbReference type="PANTHER" id="PTHR21310">
    <property type="entry name" value="AMINOGLYCOSIDE PHOSPHOTRANSFERASE-RELATED-RELATED"/>
    <property type="match status" value="1"/>
</dbReference>
<dbReference type="InterPro" id="IPR051678">
    <property type="entry name" value="AGP_Transferase"/>
</dbReference>
<dbReference type="Pfam" id="PF01636">
    <property type="entry name" value="APH"/>
    <property type="match status" value="1"/>
</dbReference>
<dbReference type="SUPFAM" id="SSF56112">
    <property type="entry name" value="Protein kinase-like (PK-like)"/>
    <property type="match status" value="1"/>
</dbReference>
<comment type="caution">
    <text evidence="2">The sequence shown here is derived from an EMBL/GenBank/DDBJ whole genome shotgun (WGS) entry which is preliminary data.</text>
</comment>
<dbReference type="PANTHER" id="PTHR21310:SF15">
    <property type="entry name" value="AMINOGLYCOSIDE PHOSPHOTRANSFERASE DOMAIN-CONTAINING PROTEIN"/>
    <property type="match status" value="1"/>
</dbReference>
<dbReference type="OrthoDB" id="2906425at2759"/>
<proteinExistence type="predicted"/>
<dbReference type="InterPro" id="IPR002575">
    <property type="entry name" value="Aminoglycoside_PTrfase"/>
</dbReference>
<evidence type="ECO:0000313" key="3">
    <source>
        <dbReference type="Proteomes" id="UP000777438"/>
    </source>
</evidence>
<organism evidence="2 3">
    <name type="scientific">Thelonectria olida</name>
    <dbReference type="NCBI Taxonomy" id="1576542"/>
    <lineage>
        <taxon>Eukaryota</taxon>
        <taxon>Fungi</taxon>
        <taxon>Dikarya</taxon>
        <taxon>Ascomycota</taxon>
        <taxon>Pezizomycotina</taxon>
        <taxon>Sordariomycetes</taxon>
        <taxon>Hypocreomycetidae</taxon>
        <taxon>Hypocreales</taxon>
        <taxon>Nectriaceae</taxon>
        <taxon>Thelonectria</taxon>
    </lineage>
</organism>
<protein>
    <recommendedName>
        <fullName evidence="1">Aminoglycoside phosphotransferase domain-containing protein</fullName>
    </recommendedName>
</protein>
<keyword evidence="3" id="KW-1185">Reference proteome</keyword>
<dbReference type="Proteomes" id="UP000777438">
    <property type="component" value="Unassembled WGS sequence"/>
</dbReference>